<feature type="compositionally biased region" description="Basic and acidic residues" evidence="6">
    <location>
        <begin position="323"/>
        <end position="336"/>
    </location>
</feature>
<dbReference type="InterPro" id="IPR052337">
    <property type="entry name" value="SAT4-like"/>
</dbReference>
<organism evidence="9 10">
    <name type="scientific">Bombardia bombarda</name>
    <dbReference type="NCBI Taxonomy" id="252184"/>
    <lineage>
        <taxon>Eukaryota</taxon>
        <taxon>Fungi</taxon>
        <taxon>Dikarya</taxon>
        <taxon>Ascomycota</taxon>
        <taxon>Pezizomycotina</taxon>
        <taxon>Sordariomycetes</taxon>
        <taxon>Sordariomycetidae</taxon>
        <taxon>Sordariales</taxon>
        <taxon>Lasiosphaeriaceae</taxon>
        <taxon>Bombardia</taxon>
    </lineage>
</organism>
<comment type="subcellular location">
    <subcellularLocation>
        <location evidence="1">Membrane</location>
        <topology evidence="1">Multi-pass membrane protein</topology>
    </subcellularLocation>
</comment>
<keyword evidence="10" id="KW-1185">Reference proteome</keyword>
<dbReference type="AlphaFoldDB" id="A0AA40C3Y8"/>
<gene>
    <name evidence="9" type="ORF">B0T17DRAFT_492545</name>
</gene>
<feature type="transmembrane region" description="Helical" evidence="7">
    <location>
        <begin position="263"/>
        <end position="286"/>
    </location>
</feature>
<accession>A0AA40C3Y8</accession>
<evidence type="ECO:0000256" key="5">
    <source>
        <dbReference type="ARBA" id="ARBA00038359"/>
    </source>
</evidence>
<protein>
    <recommendedName>
        <fullName evidence="8">Rhodopsin domain-containing protein</fullName>
    </recommendedName>
</protein>
<dbReference type="PANTHER" id="PTHR33048:SF42">
    <property type="entry name" value="INTEGRAL MEMBRANE PROTEIN"/>
    <property type="match status" value="1"/>
</dbReference>
<sequence length="384" mass="42733">MSTSTAKPDQYAAPVVVSDDDFNNLPHDNGAARLNTVIWLLASISGLFLALRVYCKFLKHRGLWWDDIFLIGAWISCIIECAFLTHVTTLGYGRHIWDFDMANMSKLAVFMNLSGTFSVMGAIWSKTSFAITLLKVTDGWVKRGVWFIIVSINITMGLSALFPWVNCTPVRKAWDIYQVGECWAPEVMVYYNMFSAAYSAFMDIVLAFIPWTVIWGLQMRKKEKIGVAVAMSMGIFAGVTGFVKTSKVPLMLSDDFADGVDLFIWGNAESAITIIAASIPILRVLIRDVAQTRRYHKTGIGGKTGMSGSTKLPSTVVTTVSGGRDKGDIARKKRDLDDDSDKSILGNDGDRTPRTAGNKIVQTNDFSVEYHQRKDSDEFEMHRV</sequence>
<evidence type="ECO:0000256" key="3">
    <source>
        <dbReference type="ARBA" id="ARBA00022989"/>
    </source>
</evidence>
<evidence type="ECO:0000256" key="7">
    <source>
        <dbReference type="SAM" id="Phobius"/>
    </source>
</evidence>
<evidence type="ECO:0000256" key="1">
    <source>
        <dbReference type="ARBA" id="ARBA00004141"/>
    </source>
</evidence>
<evidence type="ECO:0000256" key="2">
    <source>
        <dbReference type="ARBA" id="ARBA00022692"/>
    </source>
</evidence>
<dbReference type="InterPro" id="IPR049326">
    <property type="entry name" value="Rhodopsin_dom_fungi"/>
</dbReference>
<keyword evidence="3 7" id="KW-1133">Transmembrane helix</keyword>
<comment type="similarity">
    <text evidence="5">Belongs to the SAT4 family.</text>
</comment>
<feature type="transmembrane region" description="Helical" evidence="7">
    <location>
        <begin position="145"/>
        <end position="165"/>
    </location>
</feature>
<name>A0AA40C3Y8_9PEZI</name>
<evidence type="ECO:0000313" key="9">
    <source>
        <dbReference type="EMBL" id="KAK0624516.1"/>
    </source>
</evidence>
<evidence type="ECO:0000256" key="4">
    <source>
        <dbReference type="ARBA" id="ARBA00023136"/>
    </source>
</evidence>
<proteinExistence type="inferred from homology"/>
<feature type="transmembrane region" description="Helical" evidence="7">
    <location>
        <begin position="36"/>
        <end position="55"/>
    </location>
</feature>
<feature type="transmembrane region" description="Helical" evidence="7">
    <location>
        <begin position="225"/>
        <end position="243"/>
    </location>
</feature>
<feature type="transmembrane region" description="Helical" evidence="7">
    <location>
        <begin position="107"/>
        <end position="124"/>
    </location>
</feature>
<evidence type="ECO:0000313" key="10">
    <source>
        <dbReference type="Proteomes" id="UP001174934"/>
    </source>
</evidence>
<dbReference type="Proteomes" id="UP001174934">
    <property type="component" value="Unassembled WGS sequence"/>
</dbReference>
<feature type="transmembrane region" description="Helical" evidence="7">
    <location>
        <begin position="67"/>
        <end position="87"/>
    </location>
</feature>
<feature type="region of interest" description="Disordered" evidence="6">
    <location>
        <begin position="300"/>
        <end position="359"/>
    </location>
</feature>
<dbReference type="EMBL" id="JAULSR010000003">
    <property type="protein sequence ID" value="KAK0624516.1"/>
    <property type="molecule type" value="Genomic_DNA"/>
</dbReference>
<keyword evidence="4 7" id="KW-0472">Membrane</keyword>
<comment type="caution">
    <text evidence="9">The sequence shown here is derived from an EMBL/GenBank/DDBJ whole genome shotgun (WGS) entry which is preliminary data.</text>
</comment>
<keyword evidence="2 7" id="KW-0812">Transmembrane</keyword>
<evidence type="ECO:0000256" key="6">
    <source>
        <dbReference type="SAM" id="MobiDB-lite"/>
    </source>
</evidence>
<dbReference type="GO" id="GO:0016020">
    <property type="term" value="C:membrane"/>
    <property type="evidence" value="ECO:0007669"/>
    <property type="project" value="UniProtKB-SubCell"/>
</dbReference>
<reference evidence="9" key="1">
    <citation type="submission" date="2023-06" db="EMBL/GenBank/DDBJ databases">
        <title>Genome-scale phylogeny and comparative genomics of the fungal order Sordariales.</title>
        <authorList>
            <consortium name="Lawrence Berkeley National Laboratory"/>
            <person name="Hensen N."/>
            <person name="Bonometti L."/>
            <person name="Westerberg I."/>
            <person name="Brannstrom I.O."/>
            <person name="Guillou S."/>
            <person name="Cros-Aarteil S."/>
            <person name="Calhoun S."/>
            <person name="Haridas S."/>
            <person name="Kuo A."/>
            <person name="Mondo S."/>
            <person name="Pangilinan J."/>
            <person name="Riley R."/>
            <person name="LaButti K."/>
            <person name="Andreopoulos B."/>
            <person name="Lipzen A."/>
            <person name="Chen C."/>
            <person name="Yanf M."/>
            <person name="Daum C."/>
            <person name="Ng V."/>
            <person name="Clum A."/>
            <person name="Steindorff A."/>
            <person name="Ohm R."/>
            <person name="Martin F."/>
            <person name="Silar P."/>
            <person name="Natvig D."/>
            <person name="Lalanne C."/>
            <person name="Gautier V."/>
            <person name="Ament-velasquez S.L."/>
            <person name="Kruys A."/>
            <person name="Hutchinson M.I."/>
            <person name="Powell A.J."/>
            <person name="Barry K."/>
            <person name="Miller A.N."/>
            <person name="Grigoriev I.V."/>
            <person name="Debuchy R."/>
            <person name="Gladieux P."/>
            <person name="Thoren M.H."/>
            <person name="Johannesson H."/>
        </authorList>
    </citation>
    <scope>NUCLEOTIDE SEQUENCE</scope>
    <source>
        <strain evidence="9">SMH3391-2</strain>
    </source>
</reference>
<feature type="compositionally biased region" description="Polar residues" evidence="6">
    <location>
        <begin position="306"/>
        <end position="321"/>
    </location>
</feature>
<feature type="transmembrane region" description="Helical" evidence="7">
    <location>
        <begin position="193"/>
        <end position="213"/>
    </location>
</feature>
<dbReference type="PANTHER" id="PTHR33048">
    <property type="entry name" value="PTH11-LIKE INTEGRAL MEMBRANE PROTEIN (AFU_ORTHOLOGUE AFUA_5G11245)"/>
    <property type="match status" value="1"/>
</dbReference>
<evidence type="ECO:0000259" key="8">
    <source>
        <dbReference type="Pfam" id="PF20684"/>
    </source>
</evidence>
<feature type="domain" description="Rhodopsin" evidence="8">
    <location>
        <begin position="51"/>
        <end position="287"/>
    </location>
</feature>
<dbReference type="Pfam" id="PF20684">
    <property type="entry name" value="Fung_rhodopsin"/>
    <property type="match status" value="1"/>
</dbReference>